<feature type="non-terminal residue" evidence="2">
    <location>
        <position position="75"/>
    </location>
</feature>
<name>A0A0B7C2V6_9EUPU</name>
<organism evidence="2">
    <name type="scientific">Arion vulgaris</name>
    <dbReference type="NCBI Taxonomy" id="1028688"/>
    <lineage>
        <taxon>Eukaryota</taxon>
        <taxon>Metazoa</taxon>
        <taxon>Spiralia</taxon>
        <taxon>Lophotrochozoa</taxon>
        <taxon>Mollusca</taxon>
        <taxon>Gastropoda</taxon>
        <taxon>Heterobranchia</taxon>
        <taxon>Euthyneura</taxon>
        <taxon>Panpulmonata</taxon>
        <taxon>Eupulmonata</taxon>
        <taxon>Stylommatophora</taxon>
        <taxon>Helicina</taxon>
        <taxon>Arionoidea</taxon>
        <taxon>Arionidae</taxon>
        <taxon>Arion</taxon>
    </lineage>
</organism>
<accession>A0A0B7C2V6</accession>
<dbReference type="AlphaFoldDB" id="A0A0B7C2V6"/>
<feature type="region of interest" description="Disordered" evidence="1">
    <location>
        <begin position="42"/>
        <end position="75"/>
    </location>
</feature>
<dbReference type="EMBL" id="HACG01052636">
    <property type="protein sequence ID" value="CEK99507.1"/>
    <property type="molecule type" value="Transcribed_RNA"/>
</dbReference>
<reference evidence="2" key="1">
    <citation type="submission" date="2014-12" db="EMBL/GenBank/DDBJ databases">
        <title>Insight into the proteome of Arion vulgaris.</title>
        <authorList>
            <person name="Aradska J."/>
            <person name="Bulat T."/>
            <person name="Smidak R."/>
            <person name="Sarate P."/>
            <person name="Gangsoo J."/>
            <person name="Sialana F."/>
            <person name="Bilban M."/>
            <person name="Lubec G."/>
        </authorList>
    </citation>
    <scope>NUCLEOTIDE SEQUENCE</scope>
    <source>
        <tissue evidence="2">Skin</tissue>
    </source>
</reference>
<evidence type="ECO:0000313" key="2">
    <source>
        <dbReference type="EMBL" id="CEK99507.1"/>
    </source>
</evidence>
<protein>
    <submittedName>
        <fullName evidence="2">Uncharacterized protein</fullName>
    </submittedName>
</protein>
<gene>
    <name evidence="2" type="primary">ORF221427</name>
</gene>
<feature type="compositionally biased region" description="Polar residues" evidence="1">
    <location>
        <begin position="51"/>
        <end position="69"/>
    </location>
</feature>
<sequence>MKAYLLNDVQCLVAVRDYKYIIMGNKMRKLRDAMLNQNSQDLESRIEDSPTAIQGKQLKSSKNNLSTDANGERIL</sequence>
<evidence type="ECO:0000256" key="1">
    <source>
        <dbReference type="SAM" id="MobiDB-lite"/>
    </source>
</evidence>
<proteinExistence type="predicted"/>